<dbReference type="FunFam" id="1.20.140.30:FF:000001">
    <property type="entry name" value="MOB kinase activator 1A"/>
    <property type="match status" value="1"/>
</dbReference>
<dbReference type="AlphaFoldDB" id="A0A445M3H0"/>
<keyword evidence="8" id="KW-1185">Reference proteome</keyword>
<dbReference type="EMBL" id="QZWG01000001">
    <property type="protein sequence ID" value="RZC30031.1"/>
    <property type="molecule type" value="Genomic_DNA"/>
</dbReference>
<sequence length="685" mass="76342">MVVVASQNFSVRSLKVFLISVADLAATVVLVAVSTTVVAGTVVAKAMVVVASQNFSVRSLKVFLISVADLAATVVLVAVSTIVVASTVAAKAMVVVASQNFSVRLPMKSYSKVMLVLMAFTGRIYISKDVIFNESKFPYADLFETSTSLSQSTSSSIPFQFPSIPIIQSPNLSHPTSNSPQTHTSLFPVISILLMLDSLHLFLHSPLLIISQFSLTLTYLFQLLVQHLVQFSPLVLNPRISLFLLLLLFVPAISSEATSSSINPTSPHRPLNTYPMQSRSKSGIHLPRINPTLMLAHCEPKSVKQALTDPNWLSAMQQEYEALMKNHTWDLVPLPPHRKPIVCKWVFRVKENADGSINKYKARLVAKGLNQVAGFDFSETFSPGQLVARSHTEAEYRSLAQIAAEILWMQTLLTELKVPFSTPIVFCDNQSAVAIAHNPLIVQHVLALDQWADALTKPLSPTRFAFLRAKLNVIEASSKNQRTFRPKKSTPSGSKGAQLRKHIDATLGSGNLREAVKLPPGEDLNEWLAVNTVDFFNQVNLLYGTLTEFCTPENCRTMSAGPKYEYRWADGVQIKKPIEVSAPKYVEYLMDWIEAQLDDESIFPQKLGSPFPPNFKEVVKTIFKRLFRVYAHIYHSHFQKIVSLKEEAHLNTCFKHFILFTCEFGLIDKKELAPLQELIETIIPY</sequence>
<dbReference type="InterPro" id="IPR036703">
    <property type="entry name" value="MOB_kinase_act_sf"/>
</dbReference>
<feature type="region of interest" description="Disordered" evidence="4">
    <location>
        <begin position="258"/>
        <end position="280"/>
    </location>
</feature>
<feature type="region of interest" description="Disordered" evidence="4">
    <location>
        <begin position="480"/>
        <end position="500"/>
    </location>
</feature>
<dbReference type="PANTHER" id="PTHR22599">
    <property type="entry name" value="MPS ONE BINDER KINASE ACTIVATOR-LIKE MOB"/>
    <property type="match status" value="1"/>
</dbReference>
<dbReference type="Pfam" id="PF07727">
    <property type="entry name" value="RVT_2"/>
    <property type="match status" value="1"/>
</dbReference>
<accession>A0A445M3H0</accession>
<keyword evidence="7" id="KW-0418">Kinase</keyword>
<evidence type="ECO:0000256" key="3">
    <source>
        <dbReference type="ARBA" id="ARBA00060413"/>
    </source>
</evidence>
<dbReference type="Proteomes" id="UP000289340">
    <property type="component" value="Chromosome 1"/>
</dbReference>
<dbReference type="GO" id="GO:0016301">
    <property type="term" value="F:kinase activity"/>
    <property type="evidence" value="ECO:0007669"/>
    <property type="project" value="UniProtKB-KW"/>
</dbReference>
<evidence type="ECO:0000256" key="5">
    <source>
        <dbReference type="SAM" id="Phobius"/>
    </source>
</evidence>
<keyword evidence="7" id="KW-0808">Transferase</keyword>
<gene>
    <name evidence="7" type="ORF">D0Y65_001584</name>
</gene>
<comment type="caution">
    <text evidence="7">The sequence shown here is derived from an EMBL/GenBank/DDBJ whole genome shotgun (WGS) entry which is preliminary data.</text>
</comment>
<keyword evidence="2" id="KW-0206">Cytoskeleton</keyword>
<keyword evidence="7" id="KW-0548">Nucleotidyltransferase</keyword>
<evidence type="ECO:0000259" key="6">
    <source>
        <dbReference type="Pfam" id="PF07727"/>
    </source>
</evidence>
<dbReference type="SMART" id="SM01388">
    <property type="entry name" value="Mob1_phocein"/>
    <property type="match status" value="1"/>
</dbReference>
<dbReference type="InterPro" id="IPR005301">
    <property type="entry name" value="MOB_kinase_act_fam"/>
</dbReference>
<keyword evidence="5" id="KW-1133">Transmembrane helix</keyword>
<keyword evidence="5" id="KW-0472">Membrane</keyword>
<dbReference type="EC" id="2.7.7.7" evidence="7"/>
<proteinExistence type="predicted"/>
<evidence type="ECO:0000256" key="1">
    <source>
        <dbReference type="ARBA" id="ARBA00022490"/>
    </source>
</evidence>
<protein>
    <submittedName>
        <fullName evidence="7">MOB kinase activator-like 1B</fullName>
        <ecNumber evidence="7">2.7.7.7</ecNumber>
    </submittedName>
</protein>
<organism evidence="7 8">
    <name type="scientific">Glycine soja</name>
    <name type="common">Wild soybean</name>
    <dbReference type="NCBI Taxonomy" id="3848"/>
    <lineage>
        <taxon>Eukaryota</taxon>
        <taxon>Viridiplantae</taxon>
        <taxon>Streptophyta</taxon>
        <taxon>Embryophyta</taxon>
        <taxon>Tracheophyta</taxon>
        <taxon>Spermatophyta</taxon>
        <taxon>Magnoliopsida</taxon>
        <taxon>eudicotyledons</taxon>
        <taxon>Gunneridae</taxon>
        <taxon>Pentapetalae</taxon>
        <taxon>rosids</taxon>
        <taxon>fabids</taxon>
        <taxon>Fabales</taxon>
        <taxon>Fabaceae</taxon>
        <taxon>Papilionoideae</taxon>
        <taxon>50 kb inversion clade</taxon>
        <taxon>NPAAA clade</taxon>
        <taxon>indigoferoid/millettioid clade</taxon>
        <taxon>Phaseoleae</taxon>
        <taxon>Glycine</taxon>
        <taxon>Glycine subgen. Soja</taxon>
    </lineage>
</organism>
<reference evidence="7 8" key="1">
    <citation type="submission" date="2018-09" db="EMBL/GenBank/DDBJ databases">
        <title>A high-quality reference genome of wild soybean provides a powerful tool to mine soybean genomes.</title>
        <authorList>
            <person name="Xie M."/>
            <person name="Chung C.Y.L."/>
            <person name="Li M.-W."/>
            <person name="Wong F.-L."/>
            <person name="Chan T.-F."/>
            <person name="Lam H.-M."/>
        </authorList>
    </citation>
    <scope>NUCLEOTIDE SEQUENCE [LARGE SCALE GENOMIC DNA]</scope>
    <source>
        <strain evidence="8">cv. W05</strain>
        <tissue evidence="7">Hypocotyl of etiolated seedlings</tissue>
    </source>
</reference>
<dbReference type="CDD" id="cd09272">
    <property type="entry name" value="RNase_HI_RT_Ty1"/>
    <property type="match status" value="1"/>
</dbReference>
<dbReference type="Pfam" id="PF03637">
    <property type="entry name" value="Mob1_phocein"/>
    <property type="match status" value="1"/>
</dbReference>
<evidence type="ECO:0000313" key="8">
    <source>
        <dbReference type="Proteomes" id="UP000289340"/>
    </source>
</evidence>
<dbReference type="SUPFAM" id="SSF101152">
    <property type="entry name" value="Mob1/phocein"/>
    <property type="match status" value="1"/>
</dbReference>
<dbReference type="Gene3D" id="1.20.140.30">
    <property type="entry name" value="MOB kinase activator"/>
    <property type="match status" value="1"/>
</dbReference>
<evidence type="ECO:0000313" key="7">
    <source>
        <dbReference type="EMBL" id="RZC30031.1"/>
    </source>
</evidence>
<dbReference type="GO" id="GO:0009524">
    <property type="term" value="C:phragmoplast"/>
    <property type="evidence" value="ECO:0007669"/>
    <property type="project" value="UniProtKB-SubCell"/>
</dbReference>
<dbReference type="InterPro" id="IPR013103">
    <property type="entry name" value="RVT_2"/>
</dbReference>
<evidence type="ECO:0000256" key="2">
    <source>
        <dbReference type="ARBA" id="ARBA00023212"/>
    </source>
</evidence>
<dbReference type="GO" id="GO:0003887">
    <property type="term" value="F:DNA-directed DNA polymerase activity"/>
    <property type="evidence" value="ECO:0007669"/>
    <property type="project" value="UniProtKB-EC"/>
</dbReference>
<feature type="transmembrane region" description="Helical" evidence="5">
    <location>
        <begin position="62"/>
        <end position="89"/>
    </location>
</feature>
<keyword evidence="5" id="KW-0812">Transmembrane</keyword>
<comment type="subcellular location">
    <subcellularLocation>
        <location evidence="3">Cytoplasm</location>
        <location evidence="3">Cytoskeleton</location>
        <location evidence="3">Phragmoplast</location>
    </subcellularLocation>
</comment>
<feature type="domain" description="Reverse transcriptase Ty1/copia-type" evidence="6">
    <location>
        <begin position="326"/>
        <end position="383"/>
    </location>
</feature>
<feature type="transmembrane region" description="Helical" evidence="5">
    <location>
        <begin position="24"/>
        <end position="50"/>
    </location>
</feature>
<evidence type="ECO:0000256" key="4">
    <source>
        <dbReference type="SAM" id="MobiDB-lite"/>
    </source>
</evidence>
<keyword evidence="1" id="KW-0963">Cytoplasm</keyword>
<name>A0A445M3H0_GLYSO</name>